<sequence length="83" mass="9691">MNIQTVENILHEAERLTFSEQLTLIQRLLDGLRKTSTPVTQTGELSTQQRLKQVLAKPARRKLKSLQLDTRGFRFNREEANER</sequence>
<protein>
    <submittedName>
        <fullName evidence="1">Uncharacterized protein</fullName>
    </submittedName>
</protein>
<reference evidence="1" key="2">
    <citation type="submission" date="2023-04" db="EMBL/GenBank/DDBJ databases">
        <authorList>
            <person name="Beletskiy A.V."/>
            <person name="Mardanov A.V."/>
            <person name="Ravin N.V."/>
        </authorList>
    </citation>
    <scope>NUCLEOTIDE SEQUENCE</scope>
    <source>
        <strain evidence="1">GKL-02</strain>
    </source>
</reference>
<evidence type="ECO:0000313" key="1">
    <source>
        <dbReference type="EMBL" id="WGZ95750.1"/>
    </source>
</evidence>
<name>A0AA95HEV1_9GAMM</name>
<gene>
    <name evidence="1" type="ORF">QJT81_07115</name>
</gene>
<proteinExistence type="predicted"/>
<organism evidence="1">
    <name type="scientific">Candidatus Thiothrix putei</name>
    <dbReference type="NCBI Taxonomy" id="3080811"/>
    <lineage>
        <taxon>Bacteria</taxon>
        <taxon>Pseudomonadati</taxon>
        <taxon>Pseudomonadota</taxon>
        <taxon>Gammaproteobacteria</taxon>
        <taxon>Thiotrichales</taxon>
        <taxon>Thiotrichaceae</taxon>
        <taxon>Thiothrix</taxon>
    </lineage>
</organism>
<dbReference type="AlphaFoldDB" id="A0AA95HEV1"/>
<dbReference type="EMBL" id="CP124756">
    <property type="protein sequence ID" value="WGZ95750.1"/>
    <property type="molecule type" value="Genomic_DNA"/>
</dbReference>
<dbReference type="KEGG" id="tput:QJT81_07115"/>
<reference evidence="1" key="1">
    <citation type="journal article" date="2023" name="Int. J. Mol. Sci.">
        <title>Metagenomics Revealed a New Genus 'Candidatus Thiocaldithrix dubininis' gen. nov., sp. nov. and a New Species 'Candidatus Thiothrix putei' sp. nov. in the Family Thiotrichaceae, Some Members of Which Have Traits of Both Na+- and H+-Motive Energetics.</title>
        <authorList>
            <person name="Ravin N.V."/>
            <person name="Muntyan M.S."/>
            <person name="Smolyakov D.D."/>
            <person name="Rudenko T.S."/>
            <person name="Beletsky A.V."/>
            <person name="Mardanov A.V."/>
            <person name="Grabovich M.Y."/>
        </authorList>
    </citation>
    <scope>NUCLEOTIDE SEQUENCE</scope>
    <source>
        <strain evidence="1">GKL-02</strain>
    </source>
</reference>
<dbReference type="Proteomes" id="UP001301326">
    <property type="component" value="Chromosome"/>
</dbReference>
<accession>A0AA95HEV1</accession>